<organism evidence="11 12">
    <name type="scientific">Candidatus Enterococcus testudinis</name>
    <dbReference type="NCBI Taxonomy" id="1834191"/>
    <lineage>
        <taxon>Bacteria</taxon>
        <taxon>Bacillati</taxon>
        <taxon>Bacillota</taxon>
        <taxon>Bacilli</taxon>
        <taxon>Lactobacillales</taxon>
        <taxon>Enterococcaceae</taxon>
        <taxon>Enterococcus</taxon>
    </lineage>
</organism>
<evidence type="ECO:0000256" key="6">
    <source>
        <dbReference type="ARBA" id="ARBA00022777"/>
    </source>
</evidence>
<dbReference type="STRING" id="1834191.A5886_000080"/>
<dbReference type="SMART" id="SM00387">
    <property type="entry name" value="HATPase_c"/>
    <property type="match status" value="1"/>
</dbReference>
<evidence type="ECO:0000256" key="8">
    <source>
        <dbReference type="SAM" id="Phobius"/>
    </source>
</evidence>
<comment type="catalytic activity">
    <reaction evidence="1">
        <text>ATP + protein L-histidine = ADP + protein N-phospho-L-histidine.</text>
        <dbReference type="EC" id="2.7.13.3"/>
    </reaction>
</comment>
<evidence type="ECO:0000256" key="5">
    <source>
        <dbReference type="ARBA" id="ARBA00022679"/>
    </source>
</evidence>
<dbReference type="RefSeq" id="WP_086273139.1">
    <property type="nucleotide sequence ID" value="NZ_NGKU01000001.1"/>
</dbReference>
<dbReference type="Proteomes" id="UP000195043">
    <property type="component" value="Unassembled WGS sequence"/>
</dbReference>
<dbReference type="InterPro" id="IPR003594">
    <property type="entry name" value="HATPase_dom"/>
</dbReference>
<proteinExistence type="predicted"/>
<feature type="domain" description="HAMP" evidence="10">
    <location>
        <begin position="297"/>
        <end position="349"/>
    </location>
</feature>
<feature type="transmembrane region" description="Helical" evidence="8">
    <location>
        <begin position="20"/>
        <end position="45"/>
    </location>
</feature>
<comment type="caution">
    <text evidence="11">The sequence shown here is derived from an EMBL/GenBank/DDBJ whole genome shotgun (WGS) entry which is preliminary data.</text>
</comment>
<keyword evidence="6" id="KW-0418">Kinase</keyword>
<dbReference type="OrthoDB" id="9776552at2"/>
<dbReference type="EMBL" id="NGKU01000001">
    <property type="protein sequence ID" value="OTN75036.1"/>
    <property type="molecule type" value="Genomic_DNA"/>
</dbReference>
<protein>
    <recommendedName>
        <fullName evidence="3">histidine kinase</fullName>
        <ecNumber evidence="3">2.7.13.3</ecNumber>
    </recommendedName>
</protein>
<dbReference type="Gene3D" id="3.30.565.10">
    <property type="entry name" value="Histidine kinase-like ATPase, C-terminal domain"/>
    <property type="match status" value="1"/>
</dbReference>
<dbReference type="PANTHER" id="PTHR34220">
    <property type="entry name" value="SENSOR HISTIDINE KINASE YPDA"/>
    <property type="match status" value="1"/>
</dbReference>
<feature type="domain" description="Histidine kinase" evidence="9">
    <location>
        <begin position="460"/>
        <end position="560"/>
    </location>
</feature>
<evidence type="ECO:0000259" key="9">
    <source>
        <dbReference type="PROSITE" id="PS50109"/>
    </source>
</evidence>
<name>A0A242A1X3_9ENTE</name>
<comment type="subcellular location">
    <subcellularLocation>
        <location evidence="2">Membrane</location>
    </subcellularLocation>
</comment>
<evidence type="ECO:0000256" key="1">
    <source>
        <dbReference type="ARBA" id="ARBA00000085"/>
    </source>
</evidence>
<dbReference type="InterPro" id="IPR050640">
    <property type="entry name" value="Bact_2-comp_sensor_kinase"/>
</dbReference>
<dbReference type="EC" id="2.7.13.3" evidence="3"/>
<keyword evidence="4" id="KW-0597">Phosphoprotein</keyword>
<dbReference type="Pfam" id="PF06580">
    <property type="entry name" value="His_kinase"/>
    <property type="match status" value="1"/>
</dbReference>
<dbReference type="PANTHER" id="PTHR34220:SF7">
    <property type="entry name" value="SENSOR HISTIDINE KINASE YPDA"/>
    <property type="match status" value="1"/>
</dbReference>
<dbReference type="GO" id="GO:0000155">
    <property type="term" value="F:phosphorelay sensor kinase activity"/>
    <property type="evidence" value="ECO:0007669"/>
    <property type="project" value="InterPro"/>
</dbReference>
<dbReference type="InterPro" id="IPR005467">
    <property type="entry name" value="His_kinase_dom"/>
</dbReference>
<dbReference type="Pfam" id="PF02518">
    <property type="entry name" value="HATPase_c"/>
    <property type="match status" value="1"/>
</dbReference>
<evidence type="ECO:0000256" key="7">
    <source>
        <dbReference type="ARBA" id="ARBA00023012"/>
    </source>
</evidence>
<feature type="transmembrane region" description="Helical" evidence="8">
    <location>
        <begin position="271"/>
        <end position="296"/>
    </location>
</feature>
<reference evidence="11 12" key="1">
    <citation type="submission" date="2017-05" db="EMBL/GenBank/DDBJ databases">
        <title>The Genome Sequence of Enterococcus sp. 8G7_MSG3316.</title>
        <authorList>
            <consortium name="The Broad Institute Genomics Platform"/>
            <consortium name="The Broad Institute Genomic Center for Infectious Diseases"/>
            <person name="Earl A."/>
            <person name="Manson A."/>
            <person name="Schwartman J."/>
            <person name="Gilmore M."/>
            <person name="Abouelleil A."/>
            <person name="Cao P."/>
            <person name="Chapman S."/>
            <person name="Cusick C."/>
            <person name="Shea T."/>
            <person name="Young S."/>
            <person name="Neafsey D."/>
            <person name="Nusbaum C."/>
            <person name="Birren B."/>
        </authorList>
    </citation>
    <scope>NUCLEOTIDE SEQUENCE [LARGE SCALE GENOMIC DNA]</scope>
    <source>
        <strain evidence="11 12">8G7_MSG3316</strain>
    </source>
</reference>
<dbReference type="SUPFAM" id="SSF55874">
    <property type="entry name" value="ATPase domain of HSP90 chaperone/DNA topoisomerase II/histidine kinase"/>
    <property type="match status" value="1"/>
</dbReference>
<accession>A0A242A1X3</accession>
<evidence type="ECO:0000256" key="2">
    <source>
        <dbReference type="ARBA" id="ARBA00004370"/>
    </source>
</evidence>
<dbReference type="SMART" id="SM00304">
    <property type="entry name" value="HAMP"/>
    <property type="match status" value="1"/>
</dbReference>
<keyword evidence="8" id="KW-0472">Membrane</keyword>
<dbReference type="PROSITE" id="PS50885">
    <property type="entry name" value="HAMP"/>
    <property type="match status" value="1"/>
</dbReference>
<dbReference type="GO" id="GO:0016020">
    <property type="term" value="C:membrane"/>
    <property type="evidence" value="ECO:0007669"/>
    <property type="project" value="UniProtKB-SubCell"/>
</dbReference>
<sequence length="570" mass="66562">MLFKTKQLFKNVHFQKKIILISLLSSIIPLILLTIIGVFVIQFFIQQQEKSAYEDNVTSIRYQLETKINSYQDSLLFLANNASLIQELSKQRFSNYSQYDLYKNTVVPLFQSVTFQKNDIQKITLFTSLDLYDHGEYVKQINEESIVHLFDQQKTTDVRSYFDEDNQLLYFYTTIFLKGNSIDTQNFLVLTIEPSTLFTHLNAISNEPYDLLIYSESDHLVYQFERLTQQEARQSNQLIKPAALDTDPIILNNQWRVVFVKTAQTVFSSTFYLITAASVLFLIVLIFLIISSWWLAKTVVHPVNALTKQMASFSMEHLKIKDFYESTDEIGQLYTNFQQMLDQIHKLINEVYQAEIKQRKYELRALQAQINPHFFYNSLALISNTAMIHRQPEISEMAHLLSHFYRLSLNQGNSRLTVQKELALTITYAKIQQKMHHHSFDLQVSIDERTKEYDMINLLLQPFVENAIFHGIDHIEDDRRGVLTIRSYCSDHHLLFEVHDNGPGMSPEQLKSITEKTNTHYGIHNVCQRIALYYGVENALKITSSPENGTRVRLKLPFYLPKVPNDQFPK</sequence>
<keyword evidence="12" id="KW-1185">Reference proteome</keyword>
<evidence type="ECO:0000313" key="12">
    <source>
        <dbReference type="Proteomes" id="UP000195043"/>
    </source>
</evidence>
<evidence type="ECO:0000313" key="11">
    <source>
        <dbReference type="EMBL" id="OTN75036.1"/>
    </source>
</evidence>
<dbReference type="Pfam" id="PF00672">
    <property type="entry name" value="HAMP"/>
    <property type="match status" value="1"/>
</dbReference>
<evidence type="ECO:0000256" key="3">
    <source>
        <dbReference type="ARBA" id="ARBA00012438"/>
    </source>
</evidence>
<keyword evidence="8" id="KW-1133">Transmembrane helix</keyword>
<dbReference type="CDD" id="cd06225">
    <property type="entry name" value="HAMP"/>
    <property type="match status" value="1"/>
</dbReference>
<dbReference type="InterPro" id="IPR003660">
    <property type="entry name" value="HAMP_dom"/>
</dbReference>
<keyword evidence="5" id="KW-0808">Transferase</keyword>
<dbReference type="AlphaFoldDB" id="A0A242A1X3"/>
<dbReference type="PROSITE" id="PS50109">
    <property type="entry name" value="HIS_KIN"/>
    <property type="match status" value="1"/>
</dbReference>
<dbReference type="InterPro" id="IPR036890">
    <property type="entry name" value="HATPase_C_sf"/>
</dbReference>
<evidence type="ECO:0000256" key="4">
    <source>
        <dbReference type="ARBA" id="ARBA00022553"/>
    </source>
</evidence>
<gene>
    <name evidence="11" type="ORF">A5886_000080</name>
</gene>
<keyword evidence="8" id="KW-0812">Transmembrane</keyword>
<dbReference type="SUPFAM" id="SSF158472">
    <property type="entry name" value="HAMP domain-like"/>
    <property type="match status" value="1"/>
</dbReference>
<dbReference type="InterPro" id="IPR010559">
    <property type="entry name" value="Sig_transdc_His_kin_internal"/>
</dbReference>
<dbReference type="Gene3D" id="6.10.340.10">
    <property type="match status" value="1"/>
</dbReference>
<keyword evidence="7" id="KW-0902">Two-component regulatory system</keyword>
<evidence type="ECO:0000259" key="10">
    <source>
        <dbReference type="PROSITE" id="PS50885"/>
    </source>
</evidence>